<proteinExistence type="predicted"/>
<evidence type="ECO:0000259" key="1">
    <source>
        <dbReference type="PROSITE" id="PS51766"/>
    </source>
</evidence>
<dbReference type="Proteomes" id="UP000245720">
    <property type="component" value="Unassembled WGS sequence"/>
</dbReference>
<sequence length="244" mass="27395">MKRKGFTVNGKHTYYAYGLQMLKRNIGSAPKDEHLERVPFSNVTYNFDSLFGKKSYGERKLSYELEFIERHIERAEDKVISLINWLHWDGSLDLYDDYYPNYHFSVREPDVDCSEKHGVYTLKVSFKAAPEILPNPNKMKYSAANVTIPDVNSDGKVNAIDSSAILAAYAALSATPPLDTGLTPAQLHAADANMDGKIDSIDASMVLNFYTKLSQTSSPYDGMSIEAAWAAYLNDYFHTGGEVY</sequence>
<protein>
    <recommendedName>
        <fullName evidence="1">Dockerin domain-containing protein</fullName>
    </recommendedName>
</protein>
<dbReference type="OrthoDB" id="1907105at2"/>
<name>A0A315Y2F1_RUMFL</name>
<reference evidence="2 3" key="1">
    <citation type="submission" date="2018-05" db="EMBL/GenBank/DDBJ databases">
        <title>The Hungate 1000. A catalogue of reference genomes from the rumen microbiome.</title>
        <authorList>
            <person name="Kelly W."/>
        </authorList>
    </citation>
    <scope>NUCLEOTIDE SEQUENCE [LARGE SCALE GENOMIC DNA]</scope>
    <source>
        <strain evidence="2 3">SAb67</strain>
    </source>
</reference>
<dbReference type="GO" id="GO:0004553">
    <property type="term" value="F:hydrolase activity, hydrolyzing O-glycosyl compounds"/>
    <property type="evidence" value="ECO:0007669"/>
    <property type="project" value="InterPro"/>
</dbReference>
<dbReference type="SUPFAM" id="SSF63446">
    <property type="entry name" value="Type I dockerin domain"/>
    <property type="match status" value="1"/>
</dbReference>
<evidence type="ECO:0000313" key="2">
    <source>
        <dbReference type="EMBL" id="PWJ14601.1"/>
    </source>
</evidence>
<dbReference type="EMBL" id="QGDI01000002">
    <property type="protein sequence ID" value="PWJ14601.1"/>
    <property type="molecule type" value="Genomic_DNA"/>
</dbReference>
<dbReference type="PROSITE" id="PS51766">
    <property type="entry name" value="DOCKERIN"/>
    <property type="match status" value="1"/>
</dbReference>
<comment type="caution">
    <text evidence="2">The sequence shown here is derived from an EMBL/GenBank/DDBJ whole genome shotgun (WGS) entry which is preliminary data.</text>
</comment>
<dbReference type="Gene3D" id="1.10.1330.10">
    <property type="entry name" value="Dockerin domain"/>
    <property type="match status" value="1"/>
</dbReference>
<dbReference type="AlphaFoldDB" id="A0A315Y2F1"/>
<dbReference type="RefSeq" id="WP_109725477.1">
    <property type="nucleotide sequence ID" value="NZ_QGDI01000002.1"/>
</dbReference>
<dbReference type="Pfam" id="PF00404">
    <property type="entry name" value="Dockerin_1"/>
    <property type="match status" value="1"/>
</dbReference>
<dbReference type="InterPro" id="IPR002105">
    <property type="entry name" value="Dockerin_1_rpt"/>
</dbReference>
<dbReference type="GO" id="GO:0000272">
    <property type="term" value="P:polysaccharide catabolic process"/>
    <property type="evidence" value="ECO:0007669"/>
    <property type="project" value="InterPro"/>
</dbReference>
<accession>A0A315Y2F1</accession>
<feature type="domain" description="Dockerin" evidence="1">
    <location>
        <begin position="144"/>
        <end position="220"/>
    </location>
</feature>
<gene>
    <name evidence="2" type="ORF">IE37_00586</name>
</gene>
<evidence type="ECO:0000313" key="3">
    <source>
        <dbReference type="Proteomes" id="UP000245720"/>
    </source>
</evidence>
<dbReference type="InterPro" id="IPR036439">
    <property type="entry name" value="Dockerin_dom_sf"/>
</dbReference>
<dbReference type="InterPro" id="IPR016134">
    <property type="entry name" value="Dockerin_dom"/>
</dbReference>
<organism evidence="2 3">
    <name type="scientific">Ruminococcus flavefaciens</name>
    <dbReference type="NCBI Taxonomy" id="1265"/>
    <lineage>
        <taxon>Bacteria</taxon>
        <taxon>Bacillati</taxon>
        <taxon>Bacillota</taxon>
        <taxon>Clostridia</taxon>
        <taxon>Eubacteriales</taxon>
        <taxon>Oscillospiraceae</taxon>
        <taxon>Ruminococcus</taxon>
    </lineage>
</organism>